<dbReference type="KEGG" id="nlc:EBAPG3_000785"/>
<dbReference type="AlphaFoldDB" id="A0A1W6SKW0"/>
<dbReference type="EMBL" id="CP021106">
    <property type="protein sequence ID" value="ARO86429.1"/>
    <property type="molecule type" value="Genomic_DNA"/>
</dbReference>
<keyword evidence="2" id="KW-1185">Reference proteome</keyword>
<evidence type="ECO:0000313" key="1">
    <source>
        <dbReference type="EMBL" id="ARO86429.1"/>
    </source>
</evidence>
<evidence type="ECO:0000313" key="2">
    <source>
        <dbReference type="Proteomes" id="UP000012179"/>
    </source>
</evidence>
<dbReference type="Proteomes" id="UP000012179">
    <property type="component" value="Chromosome"/>
</dbReference>
<dbReference type="RefSeq" id="WP_004180684.1">
    <property type="nucleotide sequence ID" value="NZ_CP021106.3"/>
</dbReference>
<reference evidence="1 2" key="1">
    <citation type="journal article" date="2015" name="Int. J. Syst. Evol. Microbiol.">
        <title>Nitrosospira lacus sp. nov., a psychrotolerant, ammonia-oxidizing bacterium from sandy lake sediment.</title>
        <authorList>
            <person name="Urakawa H."/>
            <person name="Garcia J.C."/>
            <person name="Nielsen J.L."/>
            <person name="Le V.Q."/>
            <person name="Kozlowski J.A."/>
            <person name="Stein L.Y."/>
            <person name="Lim C.K."/>
            <person name="Pommerening-Roser A."/>
            <person name="Martens-Habbena W."/>
            <person name="Stahl D.A."/>
            <person name="Klotz M.G."/>
        </authorList>
    </citation>
    <scope>NUCLEOTIDE SEQUENCE [LARGE SCALE GENOMIC DNA]</scope>
    <source>
        <strain evidence="1 2">APG3</strain>
    </source>
</reference>
<protein>
    <submittedName>
        <fullName evidence="1">Uncharacterized protein</fullName>
    </submittedName>
</protein>
<accession>A0A1W6SKW0</accession>
<proteinExistence type="predicted"/>
<organism evidence="1 2">
    <name type="scientific">Nitrosospira lacus</name>
    <dbReference type="NCBI Taxonomy" id="1288494"/>
    <lineage>
        <taxon>Bacteria</taxon>
        <taxon>Pseudomonadati</taxon>
        <taxon>Pseudomonadota</taxon>
        <taxon>Betaproteobacteria</taxon>
        <taxon>Nitrosomonadales</taxon>
        <taxon>Nitrosomonadaceae</taxon>
        <taxon>Nitrosospira</taxon>
    </lineage>
</organism>
<sequence length="119" mass="13716">MAQFKNCTLGYSKDDSFVYFNIAASIDFLPHEMNTHWFLDVTFMENADLLDDKIGSNARTFLANRLHKDVSFNFAFKWEVVNTEVMNGEVYAKVRIVPLEVPPPFVKDEIETNMISVDV</sequence>
<name>A0A1W6SKW0_9PROT</name>
<gene>
    <name evidence="1" type="ORF">EBAPG3_000785</name>
</gene>